<reference evidence="5 8" key="2">
    <citation type="journal article" date="2018" name="Int. J. Syst. Evol. Microbiol.">
        <title>Pseudooceanicola lipolyticus sp. nov., a marine alphaproteobacterium, reclassification of Oceanicola flagellatus as Pseudooceanicola flagellatus comb. nov. and emended description of the genus Pseudooceanicola.</title>
        <authorList>
            <person name="Huang M.-M."/>
            <person name="Guo L.-L."/>
            <person name="Wu Y.-H."/>
            <person name="Lai Q.-L."/>
            <person name="Shao Z.-Z."/>
            <person name="Wang C.-S."/>
            <person name="Wu M."/>
            <person name="Xu X.-W."/>
        </authorList>
    </citation>
    <scope>NUCLEOTIDE SEQUENCE [LARGE SCALE GENOMIC DNA]</scope>
    <source>
        <strain evidence="5 8">Ar-45</strain>
    </source>
</reference>
<feature type="domain" description="Transglycosylase SLT" evidence="4">
    <location>
        <begin position="490"/>
        <end position="593"/>
    </location>
</feature>
<dbReference type="Gene3D" id="1.25.20.10">
    <property type="entry name" value="Bacterial muramidases"/>
    <property type="match status" value="1"/>
</dbReference>
<dbReference type="GO" id="GO:0000270">
    <property type="term" value="P:peptidoglycan metabolic process"/>
    <property type="evidence" value="ECO:0007669"/>
    <property type="project" value="InterPro"/>
</dbReference>
<evidence type="ECO:0000256" key="3">
    <source>
        <dbReference type="ARBA" id="ARBA00022729"/>
    </source>
</evidence>
<dbReference type="PANTHER" id="PTHR37423:SF2">
    <property type="entry name" value="MEMBRANE-BOUND LYTIC MUREIN TRANSGLYCOSYLASE C"/>
    <property type="match status" value="1"/>
</dbReference>
<dbReference type="GO" id="GO:0008933">
    <property type="term" value="F:peptidoglycan lytic transglycosylase activity"/>
    <property type="evidence" value="ECO:0007669"/>
    <property type="project" value="InterPro"/>
</dbReference>
<dbReference type="SUPFAM" id="SSF48435">
    <property type="entry name" value="Bacterial muramidases"/>
    <property type="match status" value="1"/>
</dbReference>
<dbReference type="Proteomes" id="UP000231655">
    <property type="component" value="Unassembled WGS sequence"/>
</dbReference>
<dbReference type="InterPro" id="IPR000189">
    <property type="entry name" value="Transglyc_AS"/>
</dbReference>
<evidence type="ECO:0000313" key="8">
    <source>
        <dbReference type="Proteomes" id="UP000231702"/>
    </source>
</evidence>
<dbReference type="Gene3D" id="1.10.530.10">
    <property type="match status" value="1"/>
</dbReference>
<comment type="similarity">
    <text evidence="2">Belongs to the virb1 family.</text>
</comment>
<dbReference type="GO" id="GO:0016020">
    <property type="term" value="C:membrane"/>
    <property type="evidence" value="ECO:0007669"/>
    <property type="project" value="InterPro"/>
</dbReference>
<evidence type="ECO:0000313" key="5">
    <source>
        <dbReference type="EMBL" id="PJE27880.1"/>
    </source>
</evidence>
<dbReference type="GO" id="GO:0042597">
    <property type="term" value="C:periplasmic space"/>
    <property type="evidence" value="ECO:0007669"/>
    <property type="project" value="InterPro"/>
</dbReference>
<accession>A0A285HNK0</accession>
<dbReference type="InterPro" id="IPR023346">
    <property type="entry name" value="Lysozyme-like_dom_sf"/>
</dbReference>
<proteinExistence type="inferred from homology"/>
<sequence>MAISMSVSGLPLAAETSAEAPSRIMPRPLAWAFSAMARGDWERARDIARRDGPLAVELVEWQRLRAGEGTATDVLVFLAAHPTWPGLGPLRRQSEPAFEAASDAQVLAFFDGSPPGSPEGALRYARALLAEGRQADAEAQLVRAWTGMPMGESLEAAYLADHAALLSDHHAERAEAMFWAGAADDQKRVTALMSGEAARLSEARRLAYAGEDGATALIAALPEALRGDPALSYARFRAAMNDDRDEDARQILLRQSEIPEGLGRGDLWAGERRLWAREEMWDGDPKLAYQLSAHHQLTSGANFADLEWLAGYVSLRLLDDPETALGHFQTLRDGVGTPISLARGHYWVGRAHEALGNAEAAQAAYLAGAEHQTTYYGMLAAEKAGVPFDPSLAAMGPQPAWQGSEVEGAPLRRLALLLEASGQSTLAEMFLLHYAAGLDTAEQAQLAALLEARGEAHLSVRLGKMAAYNNQILPRAYFPMHPMSDLALPVPMEMALSIARRESEFDPVVRSPVGASGLMQLMPQTAINVAEGLGVEHEQEMLTRDWRHNVTLGSAYLAELAQEFSGNVALMSVGYNAGPHRARAWIERNGDPRDASVDIVDWIEAIPFRETRNYVQRVAESLPVYRARLGREPLPVSFTEELRGSTLMPLAPEGE</sequence>
<dbReference type="OrthoDB" id="9815002at2"/>
<evidence type="ECO:0000313" key="6">
    <source>
        <dbReference type="EMBL" id="SNY36261.1"/>
    </source>
</evidence>
<protein>
    <submittedName>
        <fullName evidence="6">Soluble lytic murein transglycosylase</fullName>
    </submittedName>
    <submittedName>
        <fullName evidence="5">Tail length tape measure protein</fullName>
    </submittedName>
</protein>
<reference evidence="6 7" key="1">
    <citation type="submission" date="2017-09" db="EMBL/GenBank/DDBJ databases">
        <authorList>
            <person name="Ehlers B."/>
            <person name="Leendertz F.H."/>
        </authorList>
    </citation>
    <scope>NUCLEOTIDE SEQUENCE [LARGE SCALE GENOMIC DNA]</scope>
    <source>
        <strain evidence="6 7">CGMCC 1.12662</strain>
    </source>
</reference>
<gene>
    <name evidence="5" type="ORF">CVM39_15045</name>
    <name evidence="6" type="ORF">SAMN06297129_0146</name>
</gene>
<dbReference type="InterPro" id="IPR008258">
    <property type="entry name" value="Transglycosylase_SLT_dom_1"/>
</dbReference>
<dbReference type="PANTHER" id="PTHR37423">
    <property type="entry name" value="SOLUBLE LYTIC MUREIN TRANSGLYCOSYLASE-RELATED"/>
    <property type="match status" value="1"/>
</dbReference>
<comment type="similarity">
    <text evidence="1">Belongs to the transglycosylase Slt family.</text>
</comment>
<keyword evidence="3" id="KW-0732">Signal</keyword>
<evidence type="ECO:0000256" key="2">
    <source>
        <dbReference type="ARBA" id="ARBA00009387"/>
    </source>
</evidence>
<organism evidence="6 7">
    <name type="scientific">Pseudooceanicola antarcticus</name>
    <dbReference type="NCBI Taxonomy" id="1247613"/>
    <lineage>
        <taxon>Bacteria</taxon>
        <taxon>Pseudomonadati</taxon>
        <taxon>Pseudomonadota</taxon>
        <taxon>Alphaproteobacteria</taxon>
        <taxon>Rhodobacterales</taxon>
        <taxon>Paracoccaceae</taxon>
        <taxon>Pseudooceanicola</taxon>
    </lineage>
</organism>
<dbReference type="EMBL" id="PGTD01000017">
    <property type="protein sequence ID" value="PJE27880.1"/>
    <property type="molecule type" value="Genomic_DNA"/>
</dbReference>
<evidence type="ECO:0000259" key="4">
    <source>
        <dbReference type="Pfam" id="PF01464"/>
    </source>
</evidence>
<name>A0A285HNK0_9RHOB</name>
<dbReference type="Proteomes" id="UP000231702">
    <property type="component" value="Unassembled WGS sequence"/>
</dbReference>
<evidence type="ECO:0000313" key="7">
    <source>
        <dbReference type="Proteomes" id="UP000231655"/>
    </source>
</evidence>
<keyword evidence="8" id="KW-1185">Reference proteome</keyword>
<dbReference type="PROSITE" id="PS00922">
    <property type="entry name" value="TRANSGLYCOSYLASE"/>
    <property type="match status" value="1"/>
</dbReference>
<dbReference type="AlphaFoldDB" id="A0A285HNK0"/>
<dbReference type="GO" id="GO:0004553">
    <property type="term" value="F:hydrolase activity, hydrolyzing O-glycosyl compounds"/>
    <property type="evidence" value="ECO:0007669"/>
    <property type="project" value="InterPro"/>
</dbReference>
<dbReference type="Pfam" id="PF01464">
    <property type="entry name" value="SLT"/>
    <property type="match status" value="1"/>
</dbReference>
<dbReference type="SUPFAM" id="SSF53955">
    <property type="entry name" value="Lysozyme-like"/>
    <property type="match status" value="1"/>
</dbReference>
<evidence type="ECO:0000256" key="1">
    <source>
        <dbReference type="ARBA" id="ARBA00007734"/>
    </source>
</evidence>
<dbReference type="EMBL" id="OBEA01000001">
    <property type="protein sequence ID" value="SNY36261.1"/>
    <property type="molecule type" value="Genomic_DNA"/>
</dbReference>
<dbReference type="InterPro" id="IPR008939">
    <property type="entry name" value="Lytic_TGlycosylase_superhlx_U"/>
</dbReference>
<dbReference type="CDD" id="cd13401">
    <property type="entry name" value="Slt70-like"/>
    <property type="match status" value="1"/>
</dbReference>